<dbReference type="PANTHER" id="PTHR48097">
    <property type="entry name" value="L-THREONINE ALDOLASE-RELATED"/>
    <property type="match status" value="1"/>
</dbReference>
<feature type="domain" description="Aromatic amino acid beta-eliminating lyase/threonine aldolase" evidence="5">
    <location>
        <begin position="3"/>
        <end position="290"/>
    </location>
</feature>
<dbReference type="PANTHER" id="PTHR48097:SF5">
    <property type="entry name" value="LOW SPECIFICITY L-THREONINE ALDOLASE"/>
    <property type="match status" value="1"/>
</dbReference>
<dbReference type="InterPro" id="IPR015424">
    <property type="entry name" value="PyrdxlP-dep_Trfase"/>
</dbReference>
<dbReference type="GO" id="GO:0016829">
    <property type="term" value="F:lyase activity"/>
    <property type="evidence" value="ECO:0007669"/>
    <property type="project" value="UniProtKB-KW"/>
</dbReference>
<keyword evidence="4" id="KW-0663">Pyridoxal phosphate</keyword>
<comment type="cofactor">
    <cofactor evidence="1">
        <name>pyridoxal 5'-phosphate</name>
        <dbReference type="ChEBI" id="CHEBI:597326"/>
    </cofactor>
</comment>
<keyword evidence="6" id="KW-0456">Lyase</keyword>
<proteinExistence type="inferred from homology"/>
<accession>A0ABZ2HJN0</accession>
<evidence type="ECO:0000256" key="1">
    <source>
        <dbReference type="ARBA" id="ARBA00001933"/>
    </source>
</evidence>
<dbReference type="InterPro" id="IPR001597">
    <property type="entry name" value="ArAA_b-elim_lyase/Thr_aldolase"/>
</dbReference>
<evidence type="ECO:0000256" key="4">
    <source>
        <dbReference type="ARBA" id="ARBA00022898"/>
    </source>
</evidence>
<dbReference type="SUPFAM" id="SSF53383">
    <property type="entry name" value="PLP-dependent transferases"/>
    <property type="match status" value="1"/>
</dbReference>
<evidence type="ECO:0000259" key="5">
    <source>
        <dbReference type="Pfam" id="PF01212"/>
    </source>
</evidence>
<evidence type="ECO:0000256" key="3">
    <source>
        <dbReference type="ARBA" id="ARBA00011881"/>
    </source>
</evidence>
<dbReference type="InterPro" id="IPR015422">
    <property type="entry name" value="PyrdxlP-dep_Trfase_small"/>
</dbReference>
<evidence type="ECO:0000256" key="2">
    <source>
        <dbReference type="ARBA" id="ARBA00006966"/>
    </source>
</evidence>
<dbReference type="RefSeq" id="WP_338550266.1">
    <property type="nucleotide sequence ID" value="NZ_CP146069.1"/>
</dbReference>
<comment type="similarity">
    <text evidence="2">Belongs to the threonine aldolase family.</text>
</comment>
<dbReference type="Gene3D" id="3.90.1150.10">
    <property type="entry name" value="Aspartate Aminotransferase, domain 1"/>
    <property type="match status" value="1"/>
</dbReference>
<dbReference type="EMBL" id="CP146069">
    <property type="protein sequence ID" value="WWR47438.1"/>
    <property type="molecule type" value="Genomic_DNA"/>
</dbReference>
<dbReference type="Pfam" id="PF01212">
    <property type="entry name" value="Beta_elim_lyase"/>
    <property type="match status" value="1"/>
</dbReference>
<keyword evidence="7" id="KW-1185">Reference proteome</keyword>
<protein>
    <submittedName>
        <fullName evidence="6">Beta-eliminating lyase-related protein</fullName>
    </submittedName>
</protein>
<dbReference type="InterPro" id="IPR015421">
    <property type="entry name" value="PyrdxlP-dep_Trfase_major"/>
</dbReference>
<comment type="subunit">
    <text evidence="3">Homotetramer.</text>
</comment>
<dbReference type="Gene3D" id="3.40.640.10">
    <property type="entry name" value="Type I PLP-dependent aspartate aminotransferase-like (Major domain)"/>
    <property type="match status" value="1"/>
</dbReference>
<reference evidence="6 7" key="1">
    <citation type="submission" date="2023-10" db="EMBL/GenBank/DDBJ databases">
        <title>Roseovarius strain S88 nov., isolated from a marine algae.</title>
        <authorList>
            <person name="Lee M.W."/>
            <person name="Lee J.K."/>
            <person name="Kim J.M."/>
            <person name="Choi D.G."/>
            <person name="Baek J.H."/>
            <person name="Bayburt H."/>
            <person name="Jung J.J."/>
            <person name="Han D.M."/>
            <person name="Jeon C.O."/>
        </authorList>
    </citation>
    <scope>NUCLEOTIDE SEQUENCE [LARGE SCALE GENOMIC DNA]</scope>
    <source>
        <strain evidence="6 7">S88</strain>
    </source>
</reference>
<evidence type="ECO:0000313" key="7">
    <source>
        <dbReference type="Proteomes" id="UP001364156"/>
    </source>
</evidence>
<evidence type="ECO:0000313" key="6">
    <source>
        <dbReference type="EMBL" id="WWR47438.1"/>
    </source>
</evidence>
<name>A0ABZ2HJN0_9RHOB</name>
<sequence>MRLASDNTGPALPQVMEALTRANEGHIAPYGEDELTEAARHKVREVFEAPDAAVQFVATGTAANALALACFTQPWQTIFCTPLAHIQIDECHAPEFYTGGARLTLVGEKDKMTPAHLEAAIAALPKGDVHASQAGPVSLTQVTELGQLYTLDELRALSDVAHEAGLKVHLDGARFANACIALGCSAAEMSHKAGIDAVSFGASKNGCLGVEAVVIFDPEKNWELELRRKRGGHLFSKNRYLAAQMLGYLENDAWREAATQANANAARLVAGLRDVEGCDFTAEPQANMIFARLPRAAHQRLHAGGAIYGLFERPLETGHPDEPLLMRCVCDWSISEAQIDQFIALAKG</sequence>
<organism evidence="6 7">
    <name type="scientific">Roseovarius phycicola</name>
    <dbReference type="NCBI Taxonomy" id="3080976"/>
    <lineage>
        <taxon>Bacteria</taxon>
        <taxon>Pseudomonadati</taxon>
        <taxon>Pseudomonadota</taxon>
        <taxon>Alphaproteobacteria</taxon>
        <taxon>Rhodobacterales</taxon>
        <taxon>Roseobacteraceae</taxon>
        <taxon>Roseovarius</taxon>
    </lineage>
</organism>
<gene>
    <name evidence="6" type="ORF">RZ517_04465</name>
</gene>
<dbReference type="Proteomes" id="UP001364156">
    <property type="component" value="Chromosome"/>
</dbReference>